<dbReference type="Proteomes" id="UP000054937">
    <property type="component" value="Unassembled WGS sequence"/>
</dbReference>
<dbReference type="Pfam" id="PF02204">
    <property type="entry name" value="VPS9"/>
    <property type="match status" value="1"/>
</dbReference>
<organism evidence="5 6">
    <name type="scientific">Pseudocohnilembus persalinus</name>
    <name type="common">Ciliate</name>
    <dbReference type="NCBI Taxonomy" id="266149"/>
    <lineage>
        <taxon>Eukaryota</taxon>
        <taxon>Sar</taxon>
        <taxon>Alveolata</taxon>
        <taxon>Ciliophora</taxon>
        <taxon>Intramacronucleata</taxon>
        <taxon>Oligohymenophorea</taxon>
        <taxon>Scuticociliatia</taxon>
        <taxon>Philasterida</taxon>
        <taxon>Pseudocohnilembidae</taxon>
        <taxon>Pseudocohnilembus</taxon>
    </lineage>
</organism>
<keyword evidence="6" id="KW-1185">Reference proteome</keyword>
<dbReference type="OrthoDB" id="10252231at2759"/>
<dbReference type="Gene3D" id="1.20.1050.80">
    <property type="entry name" value="VPS9 domain"/>
    <property type="match status" value="1"/>
</dbReference>
<dbReference type="Gene3D" id="1.10.10.2660">
    <property type="entry name" value="Ubiquitin-activating enzyme E1, SCCH domain"/>
    <property type="match status" value="2"/>
</dbReference>
<dbReference type="InParanoid" id="A0A0V0QYA4"/>
<dbReference type="SUPFAM" id="SSF69572">
    <property type="entry name" value="Activating enzymes of the ubiquitin-like proteins"/>
    <property type="match status" value="1"/>
</dbReference>
<dbReference type="PANTHER" id="PTHR10953">
    <property type="entry name" value="UBIQUITIN-ACTIVATING ENZYME E1"/>
    <property type="match status" value="1"/>
</dbReference>
<dbReference type="GO" id="GO:0019948">
    <property type="term" value="F:SUMO activating enzyme activity"/>
    <property type="evidence" value="ECO:0007669"/>
    <property type="project" value="TreeGrafter"/>
</dbReference>
<name>A0A0V0QYA4_PSEPJ</name>
<dbReference type="AlphaFoldDB" id="A0A0V0QYA4"/>
<dbReference type="InterPro" id="IPR035985">
    <property type="entry name" value="Ubiquitin-activating_enz"/>
</dbReference>
<feature type="domain" description="VPS9" evidence="4">
    <location>
        <begin position="927"/>
        <end position="1128"/>
    </location>
</feature>
<dbReference type="Pfam" id="PF00899">
    <property type="entry name" value="ThiF"/>
    <property type="match status" value="1"/>
</dbReference>
<evidence type="ECO:0000256" key="3">
    <source>
        <dbReference type="SAM" id="MobiDB-lite"/>
    </source>
</evidence>
<accession>A0A0V0QYA4</accession>
<proteinExistence type="predicted"/>
<evidence type="ECO:0000259" key="4">
    <source>
        <dbReference type="PROSITE" id="PS51205"/>
    </source>
</evidence>
<evidence type="ECO:0000256" key="2">
    <source>
        <dbReference type="SAM" id="Coils"/>
    </source>
</evidence>
<dbReference type="InterPro" id="IPR037191">
    <property type="entry name" value="VPS9_dom_sf"/>
</dbReference>
<dbReference type="GO" id="GO:0005737">
    <property type="term" value="C:cytoplasm"/>
    <property type="evidence" value="ECO:0007669"/>
    <property type="project" value="TreeGrafter"/>
</dbReference>
<sequence length="1214" mass="143548">MYKAHVAKERLLQDYPNLNIHSYNDNIKDDKFGIKFFQQFQLVIMALDNTETRSYVNRICMALSIPLLDAGTTGYKGQAFLLRRGKTRCYDCFPKDTSQKVYPACTIRTLPEKPVHCVIWSKYLFGVLFGPADDESNLLVDLKESLSNNDKNHQATFQDYQQEALKVAQELFYISIKKQMEKKKMEEEGKENEQEEYSEKFKFLKPVNVEEDYQKLNLLDKYSQVYKNNTLEFLKNIHSIKEYIEIFRDSFAELIQRKVKEEMVAFEKDDPIIIKFLSAACNLRCHIFNIPLQNEFQIKQISGNIIPAIASTNAIVAAIEITETLKYLSNLNQQNQQKKYKELFVQNDKEANLFYEYNDYLEDDEIEANKLKEKKTLQEIFGLGDSKINITNEETGNLYRLYIIVHKSGQTQIESIRQVPFEKRQEVNMQAIMKERGVNMKGEEELEEEKKQFEKNAKQINGNTLEIQDSDDDIQEVNEETSQKIEMESKRQPRQRSSQLDIERIFQHSEKIKQKKLFRAQKKAFLQKKTHSELVQSQNGLICFQNRLNNLTSLHQLNSKTSQINEINIKAQTYIQLNKNKKNVKNPEQIIEENSILYQSNISNENQKAEEKQYEIQEEFKELNLSNNKKNDFMENIINQIGNPQIQAQKQISQQNNDNFQNQKLKIETKNNQHSTYMENYNQQSVMQTQMVSEINTYYQRNNNDSENEKNNFQQQNKQLYDLTVLNSNNTTSSSSCNVQSLQNNLSGNQFYQQQNSSSSFGYKQTMEELEIEEKELKKLQKKLEKKYHFQRLLKNLEISEQQNTYKVFSYIKQSVQTDNSLIHIVISIFQKLFTEKYSFFMQYKPNEVRNEAVEFIFESIINDIQFIFNFIQRLLHTFYDDFVANSLPKLDINYKDNEYKFITIRIIYKNKYINKTLMKIIDLKNYKEKRQLKKNIQALQDISIQNELLNINKEFQLNNQNQLDDSNNQFFEFYDTNDSILKYKPYQKVIDQIKTISKGISPVMKFEIIVNLRQKIFEVIDEYYNLDNYANLSPIKKQQSKENSPNYISQQPANDNKQLQVDGDTIDNILIYCIIQSKQYNLANQLEYIQEFMPEDLSYAYEEGSSFFSRFLLVVMYLQSLNQDEIQKFLKQEQEIQDIKYQTQITQINEIKSIKKQKKANVNQQQNNIQELVQEESSEKYKSSIQNNSENFDTQQSFIADNDSQVQVAAFEV</sequence>
<keyword evidence="2" id="KW-0175">Coiled coil</keyword>
<feature type="region of interest" description="Disordered" evidence="3">
    <location>
        <begin position="478"/>
        <end position="499"/>
    </location>
</feature>
<evidence type="ECO:0000313" key="5">
    <source>
        <dbReference type="EMBL" id="KRX07271.1"/>
    </source>
</evidence>
<dbReference type="Gene3D" id="3.40.50.720">
    <property type="entry name" value="NAD(P)-binding Rossmann-like Domain"/>
    <property type="match status" value="2"/>
</dbReference>
<gene>
    <name evidence="5" type="ORF">PPERSA_06886</name>
</gene>
<comment type="caution">
    <text evidence="5">The sequence shown here is derived from an EMBL/GenBank/DDBJ whole genome shotgun (WGS) entry which is preliminary data.</text>
</comment>
<evidence type="ECO:0000313" key="6">
    <source>
        <dbReference type="Proteomes" id="UP000054937"/>
    </source>
</evidence>
<dbReference type="PROSITE" id="PS51205">
    <property type="entry name" value="VPS9"/>
    <property type="match status" value="1"/>
</dbReference>
<dbReference type="GO" id="GO:0031510">
    <property type="term" value="C:SUMO activating enzyme complex"/>
    <property type="evidence" value="ECO:0007669"/>
    <property type="project" value="TreeGrafter"/>
</dbReference>
<dbReference type="EMBL" id="LDAU01000084">
    <property type="protein sequence ID" value="KRX07271.1"/>
    <property type="molecule type" value="Genomic_DNA"/>
</dbReference>
<dbReference type="GO" id="GO:0016925">
    <property type="term" value="P:protein sumoylation"/>
    <property type="evidence" value="ECO:0007669"/>
    <property type="project" value="TreeGrafter"/>
</dbReference>
<keyword evidence="1" id="KW-0436">Ligase</keyword>
<dbReference type="InterPro" id="IPR000594">
    <property type="entry name" value="ThiF_NAD_FAD-bd"/>
</dbReference>
<evidence type="ECO:0000256" key="1">
    <source>
        <dbReference type="ARBA" id="ARBA00022598"/>
    </source>
</evidence>
<dbReference type="InterPro" id="IPR003123">
    <property type="entry name" value="VPS9"/>
</dbReference>
<reference evidence="5 6" key="1">
    <citation type="journal article" date="2015" name="Sci. Rep.">
        <title>Genome of the facultative scuticociliatosis pathogen Pseudocohnilembus persalinus provides insight into its virulence through horizontal gene transfer.</title>
        <authorList>
            <person name="Xiong J."/>
            <person name="Wang G."/>
            <person name="Cheng J."/>
            <person name="Tian M."/>
            <person name="Pan X."/>
            <person name="Warren A."/>
            <person name="Jiang C."/>
            <person name="Yuan D."/>
            <person name="Miao W."/>
        </authorList>
    </citation>
    <scope>NUCLEOTIDE SEQUENCE [LARGE SCALE GENOMIC DNA]</scope>
    <source>
        <strain evidence="5">36N120E</strain>
    </source>
</reference>
<feature type="compositionally biased region" description="Basic and acidic residues" evidence="3">
    <location>
        <begin position="481"/>
        <end position="491"/>
    </location>
</feature>
<dbReference type="PANTHER" id="PTHR10953:SF5">
    <property type="entry name" value="SUMO-ACTIVATING ENZYME SUBUNIT 2"/>
    <property type="match status" value="1"/>
</dbReference>
<protein>
    <submittedName>
        <fullName evidence="5">Molybdenum cofactor biosynthesis, MoeB</fullName>
    </submittedName>
</protein>
<dbReference type="InterPro" id="IPR045886">
    <property type="entry name" value="ThiF/MoeB/HesA"/>
</dbReference>
<dbReference type="InterPro" id="IPR042063">
    <property type="entry name" value="Ubi_acti_E1_SCCH"/>
</dbReference>
<feature type="coiled-coil region" evidence="2">
    <location>
        <begin position="1149"/>
        <end position="1176"/>
    </location>
</feature>